<feature type="transmembrane region" description="Helical" evidence="1">
    <location>
        <begin position="508"/>
        <end position="531"/>
    </location>
</feature>
<gene>
    <name evidence="3" type="ORF">BJ982_001260</name>
</gene>
<dbReference type="Pfam" id="PF05729">
    <property type="entry name" value="NACHT"/>
    <property type="match status" value="1"/>
</dbReference>
<dbReference type="EMBL" id="JACHND010000001">
    <property type="protein sequence ID" value="MBB4699716.1"/>
    <property type="molecule type" value="Genomic_DNA"/>
</dbReference>
<name>A0A7W7GA91_9ACTN</name>
<dbReference type="Gene3D" id="3.40.50.300">
    <property type="entry name" value="P-loop containing nucleotide triphosphate hydrolases"/>
    <property type="match status" value="1"/>
</dbReference>
<evidence type="ECO:0000259" key="2">
    <source>
        <dbReference type="Pfam" id="PF05729"/>
    </source>
</evidence>
<keyword evidence="1" id="KW-0472">Membrane</keyword>
<feature type="transmembrane region" description="Helical" evidence="1">
    <location>
        <begin position="690"/>
        <end position="714"/>
    </location>
</feature>
<proteinExistence type="predicted"/>
<keyword evidence="1" id="KW-1133">Transmembrane helix</keyword>
<feature type="domain" description="NACHT" evidence="2">
    <location>
        <begin position="162"/>
        <end position="327"/>
    </location>
</feature>
<feature type="transmembrane region" description="Helical" evidence="1">
    <location>
        <begin position="642"/>
        <end position="662"/>
    </location>
</feature>
<keyword evidence="4" id="KW-1185">Reference proteome</keyword>
<comment type="caution">
    <text evidence="3">The sequence shown here is derived from an EMBL/GenBank/DDBJ whole genome shotgun (WGS) entry which is preliminary data.</text>
</comment>
<feature type="transmembrane region" description="Helical" evidence="1">
    <location>
        <begin position="551"/>
        <end position="575"/>
    </location>
</feature>
<organism evidence="3 4">
    <name type="scientific">Sphaerisporangium siamense</name>
    <dbReference type="NCBI Taxonomy" id="795645"/>
    <lineage>
        <taxon>Bacteria</taxon>
        <taxon>Bacillati</taxon>
        <taxon>Actinomycetota</taxon>
        <taxon>Actinomycetes</taxon>
        <taxon>Streptosporangiales</taxon>
        <taxon>Streptosporangiaceae</taxon>
        <taxon>Sphaerisporangium</taxon>
    </lineage>
</organism>
<dbReference type="InterPro" id="IPR007111">
    <property type="entry name" value="NACHT_NTPase"/>
</dbReference>
<feature type="transmembrane region" description="Helical" evidence="1">
    <location>
        <begin position="596"/>
        <end position="622"/>
    </location>
</feature>
<sequence length="789" mass="84670">MKRWTRASLLIVAISLFSVLCGVAVNQVFDGREWSRHWGVVAMVFSLAGTVLTMLVFPRFDPARRGEEARAPAHVRLARRVYRQEKAARDALLGPVVPAADVAFDSLDGEPPGGLADGLARRTWQTAVRLLSWRETPDEGDGASGTLEDIAGFYDGLPDGRLVIVGDKGSGKTVLAIHLVMRRAKAIMDDPDAKDPVPVRLSAASWTTDRPFPDWLADQIKAYGLPSADAARLVAERRILPVLDGLDEMDPEPAAEDAGTAPRRAAALLAELNTFYAAEEHKYAPVVVTTRPGRHADLDRHEETLDRARTVAIRPLTVQQITGYLTERYRGRLPKARRAWEPLLVALEDHAGLRRLLATPWRMTLAATAIEADPSVAAELLRGDAGRANGAAPKPALLAAFVPAAVRAAGGRHRPEQVERWLAHLARHLDWQRGYAVRHPPAPEPPERRHHAPVAPYMFAGDWTIMVPLPAESSAPEPDPRLAPTEMSAVDIVPHLLWPMGGSLAPRLVHAGLAIAAMLAAGATVTGLTSFGDVTAWVSHLVHAQWMPAAWQAFGLVVTGFAVAAVAPVFGVWWRPPSVRTRAKVSFHDRRQGMDAGLGLGLMGGLMCALPLALTAGLGGIAHSDDQAGLWLQPGLGTGLKTALAVVGSLTLLSGIAGWLLVGLDDKRRAWEPWADLDSPQRAIRDDLRAGVAAGLAFGVVTGGFAGLIGGPALGVRTGLFVGIAIGLMAGGTAARYAIAVPMAALRGRLPWRVASFCRWACAAGLLRTAGTAYQFRHRELQSWLARNR</sequence>
<feature type="transmembrane region" description="Helical" evidence="1">
    <location>
        <begin position="37"/>
        <end position="57"/>
    </location>
</feature>
<feature type="transmembrane region" description="Helical" evidence="1">
    <location>
        <begin position="720"/>
        <end position="739"/>
    </location>
</feature>
<evidence type="ECO:0000256" key="1">
    <source>
        <dbReference type="SAM" id="Phobius"/>
    </source>
</evidence>
<protein>
    <recommendedName>
        <fullName evidence="2">NACHT domain-containing protein</fullName>
    </recommendedName>
</protein>
<reference evidence="3 4" key="1">
    <citation type="submission" date="2020-08" db="EMBL/GenBank/DDBJ databases">
        <title>Sequencing the genomes of 1000 actinobacteria strains.</title>
        <authorList>
            <person name="Klenk H.-P."/>
        </authorList>
    </citation>
    <scope>NUCLEOTIDE SEQUENCE [LARGE SCALE GENOMIC DNA]</scope>
    <source>
        <strain evidence="3 4">DSM 45784</strain>
    </source>
</reference>
<dbReference type="InterPro" id="IPR027417">
    <property type="entry name" value="P-loop_NTPase"/>
</dbReference>
<evidence type="ECO:0000313" key="3">
    <source>
        <dbReference type="EMBL" id="MBB4699716.1"/>
    </source>
</evidence>
<keyword evidence="1" id="KW-0812">Transmembrane</keyword>
<dbReference type="Proteomes" id="UP000542210">
    <property type="component" value="Unassembled WGS sequence"/>
</dbReference>
<dbReference type="RefSeq" id="WP_184877455.1">
    <property type="nucleotide sequence ID" value="NZ_BOOV01000031.1"/>
</dbReference>
<dbReference type="SUPFAM" id="SSF52540">
    <property type="entry name" value="P-loop containing nucleoside triphosphate hydrolases"/>
    <property type="match status" value="1"/>
</dbReference>
<dbReference type="AlphaFoldDB" id="A0A7W7GA91"/>
<accession>A0A7W7GA91</accession>
<evidence type="ECO:0000313" key="4">
    <source>
        <dbReference type="Proteomes" id="UP000542210"/>
    </source>
</evidence>